<sequence>MGILPETASGGQTAKAPSRQRIKRGSASVQLHDSLRERIVSLELKPGQYLSRNEIAMEYGVSQTPVRDALIKLEEEGLIVTYPQSKTEVTRIDVDHALETHFLRLSVELEVTRRLAKAQDKSLIAKARAILAMQEAARDAGDLEAFSKLDRDFHMSLYEAAGVGNLHLVISDRSGHIDRLRKLHLPDPGKRMQILQLHAQILDGIQASDLAATEAAVREHLTGTLAKVADIRARHADFF</sequence>
<evidence type="ECO:0000256" key="4">
    <source>
        <dbReference type="SAM" id="MobiDB-lite"/>
    </source>
</evidence>
<organism evidence="6 7">
    <name type="scientific">Donghicola mangrovi</name>
    <dbReference type="NCBI Taxonomy" id="2729614"/>
    <lineage>
        <taxon>Bacteria</taxon>
        <taxon>Pseudomonadati</taxon>
        <taxon>Pseudomonadota</taxon>
        <taxon>Alphaproteobacteria</taxon>
        <taxon>Rhodobacterales</taxon>
        <taxon>Roseobacteraceae</taxon>
        <taxon>Donghicola</taxon>
    </lineage>
</organism>
<evidence type="ECO:0000313" key="7">
    <source>
        <dbReference type="Proteomes" id="UP000592216"/>
    </source>
</evidence>
<evidence type="ECO:0000256" key="3">
    <source>
        <dbReference type="ARBA" id="ARBA00023163"/>
    </source>
</evidence>
<evidence type="ECO:0000256" key="2">
    <source>
        <dbReference type="ARBA" id="ARBA00023125"/>
    </source>
</evidence>
<dbReference type="Proteomes" id="UP000592216">
    <property type="component" value="Unassembled WGS sequence"/>
</dbReference>
<dbReference type="InterPro" id="IPR036390">
    <property type="entry name" value="WH_DNA-bd_sf"/>
</dbReference>
<reference evidence="6 7" key="1">
    <citation type="submission" date="2020-04" db="EMBL/GenBank/DDBJ databases">
        <title>Donghicola sp., a member of the Rhodobacteraceae family isolated from mangrove forest in Thailand.</title>
        <authorList>
            <person name="Charoenyingcharoen P."/>
            <person name="Yukphan P."/>
        </authorList>
    </citation>
    <scope>NUCLEOTIDE SEQUENCE [LARGE SCALE GENOMIC DNA]</scope>
    <source>
        <strain evidence="6 7">B5-SW-15</strain>
    </source>
</reference>
<dbReference type="GO" id="GO:0003700">
    <property type="term" value="F:DNA-binding transcription factor activity"/>
    <property type="evidence" value="ECO:0007669"/>
    <property type="project" value="InterPro"/>
</dbReference>
<dbReference type="Gene3D" id="1.10.10.10">
    <property type="entry name" value="Winged helix-like DNA-binding domain superfamily/Winged helix DNA-binding domain"/>
    <property type="match status" value="1"/>
</dbReference>
<dbReference type="PROSITE" id="PS50949">
    <property type="entry name" value="HTH_GNTR"/>
    <property type="match status" value="1"/>
</dbReference>
<keyword evidence="1" id="KW-0805">Transcription regulation</keyword>
<accession>A0A850QCH2</accession>
<dbReference type="InterPro" id="IPR011711">
    <property type="entry name" value="GntR_C"/>
</dbReference>
<dbReference type="PANTHER" id="PTHR43537:SF45">
    <property type="entry name" value="GNTR FAMILY REGULATORY PROTEIN"/>
    <property type="match status" value="1"/>
</dbReference>
<evidence type="ECO:0000259" key="5">
    <source>
        <dbReference type="PROSITE" id="PS50949"/>
    </source>
</evidence>
<dbReference type="EMBL" id="JABCJE010000008">
    <property type="protein sequence ID" value="NVO24638.1"/>
    <property type="molecule type" value="Genomic_DNA"/>
</dbReference>
<dbReference type="InterPro" id="IPR000524">
    <property type="entry name" value="Tscrpt_reg_HTH_GntR"/>
</dbReference>
<dbReference type="SUPFAM" id="SSF48008">
    <property type="entry name" value="GntR ligand-binding domain-like"/>
    <property type="match status" value="1"/>
</dbReference>
<dbReference type="InterPro" id="IPR036388">
    <property type="entry name" value="WH-like_DNA-bd_sf"/>
</dbReference>
<dbReference type="RefSeq" id="WP_177158297.1">
    <property type="nucleotide sequence ID" value="NZ_JABCJE010000008.1"/>
</dbReference>
<dbReference type="SUPFAM" id="SSF46785">
    <property type="entry name" value="Winged helix' DNA-binding domain"/>
    <property type="match status" value="1"/>
</dbReference>
<dbReference type="PANTHER" id="PTHR43537">
    <property type="entry name" value="TRANSCRIPTIONAL REGULATOR, GNTR FAMILY"/>
    <property type="match status" value="1"/>
</dbReference>
<dbReference type="AlphaFoldDB" id="A0A850QCH2"/>
<dbReference type="SMART" id="SM00345">
    <property type="entry name" value="HTH_GNTR"/>
    <property type="match status" value="1"/>
</dbReference>
<dbReference type="SMART" id="SM00895">
    <property type="entry name" value="FCD"/>
    <property type="match status" value="1"/>
</dbReference>
<evidence type="ECO:0000256" key="1">
    <source>
        <dbReference type="ARBA" id="ARBA00023015"/>
    </source>
</evidence>
<keyword evidence="2" id="KW-0238">DNA-binding</keyword>
<dbReference type="GO" id="GO:0003677">
    <property type="term" value="F:DNA binding"/>
    <property type="evidence" value="ECO:0007669"/>
    <property type="project" value="UniProtKB-KW"/>
</dbReference>
<dbReference type="InterPro" id="IPR008920">
    <property type="entry name" value="TF_FadR/GntR_C"/>
</dbReference>
<evidence type="ECO:0000313" key="6">
    <source>
        <dbReference type="EMBL" id="NVO24638.1"/>
    </source>
</evidence>
<protein>
    <submittedName>
        <fullName evidence="6">GntR family transcriptional regulator</fullName>
    </submittedName>
</protein>
<keyword evidence="3" id="KW-0804">Transcription</keyword>
<dbReference type="Pfam" id="PF00392">
    <property type="entry name" value="GntR"/>
    <property type="match status" value="1"/>
</dbReference>
<dbReference type="Gene3D" id="1.20.120.530">
    <property type="entry name" value="GntR ligand-binding domain-like"/>
    <property type="match status" value="1"/>
</dbReference>
<dbReference type="Pfam" id="PF07729">
    <property type="entry name" value="FCD"/>
    <property type="match status" value="1"/>
</dbReference>
<proteinExistence type="predicted"/>
<dbReference type="CDD" id="cd07377">
    <property type="entry name" value="WHTH_GntR"/>
    <property type="match status" value="1"/>
</dbReference>
<name>A0A850QCH2_9RHOB</name>
<gene>
    <name evidence="6" type="ORF">HJ536_14830</name>
</gene>
<feature type="domain" description="HTH gntR-type" evidence="5">
    <location>
        <begin position="25"/>
        <end position="92"/>
    </location>
</feature>
<feature type="region of interest" description="Disordered" evidence="4">
    <location>
        <begin position="1"/>
        <end position="27"/>
    </location>
</feature>
<comment type="caution">
    <text evidence="6">The sequence shown here is derived from an EMBL/GenBank/DDBJ whole genome shotgun (WGS) entry which is preliminary data.</text>
</comment>